<dbReference type="KEGG" id="tva:4774283"/>
<evidence type="ECO:0000313" key="2">
    <source>
        <dbReference type="Proteomes" id="UP000001542"/>
    </source>
</evidence>
<protein>
    <submittedName>
        <fullName evidence="1">Uncharacterized protein</fullName>
    </submittedName>
</protein>
<organism evidence="1 2">
    <name type="scientific">Trichomonas vaginalis (strain ATCC PRA-98 / G3)</name>
    <dbReference type="NCBI Taxonomy" id="412133"/>
    <lineage>
        <taxon>Eukaryota</taxon>
        <taxon>Metamonada</taxon>
        <taxon>Parabasalia</taxon>
        <taxon>Trichomonadida</taxon>
        <taxon>Trichomonadidae</taxon>
        <taxon>Trichomonas</taxon>
    </lineage>
</organism>
<reference evidence="1" key="1">
    <citation type="submission" date="2006-10" db="EMBL/GenBank/DDBJ databases">
        <authorList>
            <person name="Amadeo P."/>
            <person name="Zhao Q."/>
            <person name="Wortman J."/>
            <person name="Fraser-Liggett C."/>
            <person name="Carlton J."/>
        </authorList>
    </citation>
    <scope>NUCLEOTIDE SEQUENCE</scope>
    <source>
        <strain evidence="1">G3</strain>
    </source>
</reference>
<accession>A2DTG5</accession>
<dbReference type="AlphaFoldDB" id="A2DTG5"/>
<dbReference type="InParanoid" id="A2DTG5"/>
<evidence type="ECO:0000313" key="1">
    <source>
        <dbReference type="EMBL" id="EAY16274.1"/>
    </source>
</evidence>
<proteinExistence type="predicted"/>
<gene>
    <name evidence="1" type="ORF">TVAG_423270</name>
</gene>
<dbReference type="RefSeq" id="XP_001328497.1">
    <property type="nucleotide sequence ID" value="XM_001328462.1"/>
</dbReference>
<name>A2DTG5_TRIV3</name>
<dbReference type="EMBL" id="DS113244">
    <property type="protein sequence ID" value="EAY16274.1"/>
    <property type="molecule type" value="Genomic_DNA"/>
</dbReference>
<reference evidence="1" key="2">
    <citation type="journal article" date="2007" name="Science">
        <title>Draft genome sequence of the sexually transmitted pathogen Trichomonas vaginalis.</title>
        <authorList>
            <person name="Carlton J.M."/>
            <person name="Hirt R.P."/>
            <person name="Silva J.C."/>
            <person name="Delcher A.L."/>
            <person name="Schatz M."/>
            <person name="Zhao Q."/>
            <person name="Wortman J.R."/>
            <person name="Bidwell S.L."/>
            <person name="Alsmark U.C.M."/>
            <person name="Besteiro S."/>
            <person name="Sicheritz-Ponten T."/>
            <person name="Noel C.J."/>
            <person name="Dacks J.B."/>
            <person name="Foster P.G."/>
            <person name="Simillion C."/>
            <person name="Van de Peer Y."/>
            <person name="Miranda-Saavedra D."/>
            <person name="Barton G.J."/>
            <person name="Westrop G.D."/>
            <person name="Mueller S."/>
            <person name="Dessi D."/>
            <person name="Fiori P.L."/>
            <person name="Ren Q."/>
            <person name="Paulsen I."/>
            <person name="Zhang H."/>
            <person name="Bastida-Corcuera F.D."/>
            <person name="Simoes-Barbosa A."/>
            <person name="Brown M.T."/>
            <person name="Hayes R.D."/>
            <person name="Mukherjee M."/>
            <person name="Okumura C.Y."/>
            <person name="Schneider R."/>
            <person name="Smith A.J."/>
            <person name="Vanacova S."/>
            <person name="Villalvazo M."/>
            <person name="Haas B.J."/>
            <person name="Pertea M."/>
            <person name="Feldblyum T.V."/>
            <person name="Utterback T.R."/>
            <person name="Shu C.L."/>
            <person name="Osoegawa K."/>
            <person name="de Jong P.J."/>
            <person name="Hrdy I."/>
            <person name="Horvathova L."/>
            <person name="Zubacova Z."/>
            <person name="Dolezal P."/>
            <person name="Malik S.B."/>
            <person name="Logsdon J.M. Jr."/>
            <person name="Henze K."/>
            <person name="Gupta A."/>
            <person name="Wang C.C."/>
            <person name="Dunne R.L."/>
            <person name="Upcroft J.A."/>
            <person name="Upcroft P."/>
            <person name="White O."/>
            <person name="Salzberg S.L."/>
            <person name="Tang P."/>
            <person name="Chiu C.-H."/>
            <person name="Lee Y.-S."/>
            <person name="Embley T.M."/>
            <person name="Coombs G.H."/>
            <person name="Mottram J.C."/>
            <person name="Tachezy J."/>
            <person name="Fraser-Liggett C.M."/>
            <person name="Johnson P.J."/>
        </authorList>
    </citation>
    <scope>NUCLEOTIDE SEQUENCE [LARGE SCALE GENOMIC DNA]</scope>
    <source>
        <strain evidence="1">G3</strain>
    </source>
</reference>
<dbReference type="Proteomes" id="UP000001542">
    <property type="component" value="Unassembled WGS sequence"/>
</dbReference>
<dbReference type="VEuPathDB" id="TrichDB:TVAGG3_0593470"/>
<dbReference type="VEuPathDB" id="TrichDB:TVAG_423270"/>
<sequence>MNIDENSMFSKIYHSNPTFPEDFQEYIPQSDQSMSIFSYISRNHPEITWANPNALANNVIYVLYVLSPNNPSSTTKSKLQFCILALATNTISEFLSKVICPMCKISESISIEHNKPRKIQFEGMPIYDFASNFDQKLGDLITELNSPITYTSRGGCIHHILAVAAYSVKAENTDFFPCVMKTVGSSPSLCSKCGVSACKFAFKPESGDIIQLLCQKCSSGYDQSRLISLEGTFF</sequence>
<keyword evidence="2" id="KW-1185">Reference proteome</keyword>